<sequence length="1320" mass="143442">MTTEATHSEPHVVLVTNKNREPVTSSDRIITGTNKNQRSYRHIIASKPSVDLTRHGWANNMAAITVPCRLKQSPTINKNVFEICEDVPVGSVAFTILASDPEGDALTYTLTGPNAAFFKVNSANGQVTVNSALDRENSVTMALNVLVSDGSNTTPGTLTLILHDANDNKPIFENPSFDMTVLEIIPSQGFDVFEINDVTGDLKLKGQLNYNTLSTFYRLKVQAKDLGGSCFGDKVFQHNDVFSFVTVEDVADLDPVFIGGPYVGSVEENSPADTSVLRVTALDEDKGINDNIIYTIEASSAEGLFKISQNDGVISVSSGIDREATGDKVTLTVKGTESKPNVNGQLATATATVGINIGDVNDNRPQFYKCEGSCVLETQFTGDVFEHSLGAISIGMTVKDLDKSVQTELRLEGEDKDVFSVVPSIAGPESIVQLLVRQPENLDFEEKQQMVLQVIAVDKGEPTFQSTATVTIIIKDTNDNSPTFPQDTYKINVAEHSPAGTEVITVTADDLDTMDAGKITYSLRPESILQYFDVESNTGRIYVKNQTILDRELRSLYSATLQARDTNGNPGTAVLEITLTDINDKPPIINIAKYQEVVVEGQKLEFPIEATDGDEAGTVNSQIEFSIKPSTHSSSFSIDPNTGVFTNNGELDREALDPESKGRIDLTVIATDKGTPALSSSVSVVINVLDINDNAPTFKAPLYRASAGFIYAEDLDQTVEFNRISFSIIDGSFGSFIVRTSAEEKGYSGNIMVDPDIELDYETAPEKFTLRVEAADLDQEKASAVVEVNVLDVNDERPEFASVRDVSVAENTAADVLVGTFIAQDKDTNHSLVYELESVNCKCSGKLEPCTWFTLDPNGDVRVRSGDLLDYEECDQAVVKAQVVDLFTEKGENNSVTPGEMVINIEDINDNSPEFISSDSVYTVVPESASKGTSVAGVTASDRDSGEHRVIKFKVEKVQFEDRITNTTADTSRILFEAITTQQQNVYVGIIQTTEGLDLTLKGKYLVTVTATDSGGLSATTVLEIFTIDQSFRTELQFRTTVSEVEQSLSEIRRALSAATGAAVDIVSIKEQPSTSRNIAKSFMVAYFIFLNGTALSASEVEKRLSDQDNFPKLYELGLMNIGGVPVTETKQDPLVYGLLGMVGGLLVVLALLTTSLLCTRRNYRRKLKAANAMKSTTMLNSDNQKGGAIVPGTNKYTMEGANPVLNLNIPSTLALDLDLNDESSDADKSSLNSLDQNYEMIGNNTDDDKKGIMWDKDVDESSEYNEPLGAALAQLGHNKKNIKDQTDLGVINPMFDTTDLCFWIAEPSTVTSTTAPYTS</sequence>
<dbReference type="PANTHER" id="PTHR24027">
    <property type="entry name" value="CADHERIN-23"/>
    <property type="match status" value="1"/>
</dbReference>
<dbReference type="GO" id="GO:0044331">
    <property type="term" value="P:cell-cell adhesion mediated by cadherin"/>
    <property type="evidence" value="ECO:0007669"/>
    <property type="project" value="TreeGrafter"/>
</dbReference>
<dbReference type="Proteomes" id="UP000250572">
    <property type="component" value="Unassembled WGS sequence"/>
</dbReference>
<evidence type="ECO:0000256" key="2">
    <source>
        <dbReference type="ARBA" id="ARBA00022692"/>
    </source>
</evidence>
<evidence type="ECO:0000256" key="6">
    <source>
        <dbReference type="ARBA" id="ARBA00023136"/>
    </source>
</evidence>
<evidence type="ECO:0000256" key="4">
    <source>
        <dbReference type="ARBA" id="ARBA00022837"/>
    </source>
</evidence>
<dbReference type="GO" id="GO:0007043">
    <property type="term" value="P:cell-cell junction assembly"/>
    <property type="evidence" value="ECO:0007669"/>
    <property type="project" value="TreeGrafter"/>
</dbReference>
<organism evidence="10 11">
    <name type="scientific">Gambusia affinis</name>
    <name type="common">Western mosquitofish</name>
    <name type="synonym">Heterandria affinis</name>
    <dbReference type="NCBI Taxonomy" id="33528"/>
    <lineage>
        <taxon>Eukaryota</taxon>
        <taxon>Metazoa</taxon>
        <taxon>Chordata</taxon>
        <taxon>Craniata</taxon>
        <taxon>Vertebrata</taxon>
        <taxon>Euteleostomi</taxon>
        <taxon>Actinopterygii</taxon>
        <taxon>Neopterygii</taxon>
        <taxon>Teleostei</taxon>
        <taxon>Neoteleostei</taxon>
        <taxon>Acanthomorphata</taxon>
        <taxon>Ovalentaria</taxon>
        <taxon>Atherinomorphae</taxon>
        <taxon>Cyprinodontiformes</taxon>
        <taxon>Poeciliidae</taxon>
        <taxon>Poeciliinae</taxon>
        <taxon>Gambusia</taxon>
    </lineage>
</organism>
<feature type="domain" description="Cadherin" evidence="9">
    <location>
        <begin position="258"/>
        <end position="367"/>
    </location>
</feature>
<dbReference type="GO" id="GO:0005912">
    <property type="term" value="C:adherens junction"/>
    <property type="evidence" value="ECO:0007669"/>
    <property type="project" value="TreeGrafter"/>
</dbReference>
<dbReference type="FunFam" id="2.60.40.60:FF:000020">
    <property type="entry name" value="Dachsous cadherin-related 1b"/>
    <property type="match status" value="1"/>
</dbReference>
<feature type="domain" description="Cadherin" evidence="9">
    <location>
        <begin position="75"/>
        <end position="172"/>
    </location>
</feature>
<dbReference type="GO" id="GO:0016477">
    <property type="term" value="P:cell migration"/>
    <property type="evidence" value="ECO:0007669"/>
    <property type="project" value="TreeGrafter"/>
</dbReference>
<dbReference type="GO" id="GO:0008013">
    <property type="term" value="F:beta-catenin binding"/>
    <property type="evidence" value="ECO:0007669"/>
    <property type="project" value="TreeGrafter"/>
</dbReference>
<dbReference type="EMBL" id="NHOQ01001578">
    <property type="protein sequence ID" value="PWA23498.1"/>
    <property type="molecule type" value="Genomic_DNA"/>
</dbReference>
<protein>
    <recommendedName>
        <fullName evidence="9">Cadherin domain-containing protein</fullName>
    </recommendedName>
</protein>
<feature type="domain" description="Cadherin" evidence="9">
    <location>
        <begin position="485"/>
        <end position="589"/>
    </location>
</feature>
<gene>
    <name evidence="10" type="ORF">CCH79_00005943</name>
</gene>
<feature type="domain" description="Cadherin" evidence="9">
    <location>
        <begin position="710"/>
        <end position="800"/>
    </location>
</feature>
<keyword evidence="6 8" id="KW-0472">Membrane</keyword>
<comment type="caution">
    <text evidence="10">The sequence shown here is derived from an EMBL/GenBank/DDBJ whole genome shotgun (WGS) entry which is preliminary data.</text>
</comment>
<comment type="subcellular location">
    <subcellularLocation>
        <location evidence="1">Membrane</location>
    </subcellularLocation>
</comment>
<dbReference type="FunFam" id="2.60.40.60:FF:000168">
    <property type="entry name" value="Cadherin-related family member 2"/>
    <property type="match status" value="1"/>
</dbReference>
<dbReference type="InterPro" id="IPR020894">
    <property type="entry name" value="Cadherin_CS"/>
</dbReference>
<dbReference type="SUPFAM" id="SSF49313">
    <property type="entry name" value="Cadherin-like"/>
    <property type="match status" value="9"/>
</dbReference>
<feature type="domain" description="Cadherin" evidence="9">
    <location>
        <begin position="586"/>
        <end position="698"/>
    </location>
</feature>
<dbReference type="Pfam" id="PF00028">
    <property type="entry name" value="Cadherin"/>
    <property type="match status" value="4"/>
</dbReference>
<dbReference type="STRING" id="33528.ENSGAFP00000009754"/>
<keyword evidence="4 7" id="KW-0106">Calcium</keyword>
<keyword evidence="5 8" id="KW-1133">Transmembrane helix</keyword>
<dbReference type="GO" id="GO:0016342">
    <property type="term" value="C:catenin complex"/>
    <property type="evidence" value="ECO:0007669"/>
    <property type="project" value="TreeGrafter"/>
</dbReference>
<accession>A0A315VJI3</accession>
<proteinExistence type="predicted"/>
<name>A0A315VJI3_GAMAF</name>
<evidence type="ECO:0000259" key="9">
    <source>
        <dbReference type="PROSITE" id="PS50268"/>
    </source>
</evidence>
<dbReference type="GO" id="GO:0005509">
    <property type="term" value="F:calcium ion binding"/>
    <property type="evidence" value="ECO:0007669"/>
    <property type="project" value="UniProtKB-UniRule"/>
</dbReference>
<evidence type="ECO:0000256" key="8">
    <source>
        <dbReference type="SAM" id="Phobius"/>
    </source>
</evidence>
<dbReference type="GO" id="GO:0016339">
    <property type="term" value="P:calcium-dependent cell-cell adhesion via plasma membrane cell adhesion molecules"/>
    <property type="evidence" value="ECO:0007669"/>
    <property type="project" value="TreeGrafter"/>
</dbReference>
<feature type="non-terminal residue" evidence="10">
    <location>
        <position position="1320"/>
    </location>
</feature>
<evidence type="ECO:0000313" key="10">
    <source>
        <dbReference type="EMBL" id="PWA23498.1"/>
    </source>
</evidence>
<feature type="domain" description="Cadherin" evidence="9">
    <location>
        <begin position="376"/>
        <end position="484"/>
    </location>
</feature>
<dbReference type="FunFam" id="2.60.40.60:FF:000092">
    <property type="entry name" value="Protocadherin 8"/>
    <property type="match status" value="1"/>
</dbReference>
<dbReference type="PROSITE" id="PS50268">
    <property type="entry name" value="CADHERIN_2"/>
    <property type="match status" value="9"/>
</dbReference>
<reference evidence="10 11" key="1">
    <citation type="journal article" date="2018" name="G3 (Bethesda)">
        <title>A High-Quality Reference Genome for the Invasive Mosquitofish Gambusia affinis Using a Chicago Library.</title>
        <authorList>
            <person name="Hoffberg S.L."/>
            <person name="Troendle N.J."/>
            <person name="Glenn T.C."/>
            <person name="Mahmud O."/>
            <person name="Louha S."/>
            <person name="Chalopin D."/>
            <person name="Bennetzen J.L."/>
            <person name="Mauricio R."/>
        </authorList>
    </citation>
    <scope>NUCLEOTIDE SEQUENCE [LARGE SCALE GENOMIC DNA]</scope>
    <source>
        <strain evidence="10">NE01/NJP1002.9</strain>
        <tissue evidence="10">Muscle</tissue>
    </source>
</reference>
<evidence type="ECO:0000313" key="11">
    <source>
        <dbReference type="Proteomes" id="UP000250572"/>
    </source>
</evidence>
<keyword evidence="3" id="KW-0677">Repeat</keyword>
<feature type="domain" description="Cadherin" evidence="9">
    <location>
        <begin position="800"/>
        <end position="915"/>
    </location>
</feature>
<dbReference type="FunFam" id="2.60.40.60:FF:000252">
    <property type="entry name" value="Cadherin related family member 2"/>
    <property type="match status" value="1"/>
</dbReference>
<feature type="domain" description="Cadherin" evidence="9">
    <location>
        <begin position="917"/>
        <end position="1038"/>
    </location>
</feature>
<dbReference type="PRINTS" id="PR00205">
    <property type="entry name" value="CADHERIN"/>
</dbReference>
<dbReference type="GO" id="GO:0034332">
    <property type="term" value="P:adherens junction organization"/>
    <property type="evidence" value="ECO:0007669"/>
    <property type="project" value="TreeGrafter"/>
</dbReference>
<dbReference type="InterPro" id="IPR039808">
    <property type="entry name" value="Cadherin"/>
</dbReference>
<dbReference type="GO" id="GO:0000902">
    <property type="term" value="P:cell morphogenesis"/>
    <property type="evidence" value="ECO:0007669"/>
    <property type="project" value="TreeGrafter"/>
</dbReference>
<dbReference type="CDD" id="cd11304">
    <property type="entry name" value="Cadherin_repeat"/>
    <property type="match status" value="8"/>
</dbReference>
<dbReference type="GO" id="GO:0045296">
    <property type="term" value="F:cadherin binding"/>
    <property type="evidence" value="ECO:0007669"/>
    <property type="project" value="TreeGrafter"/>
</dbReference>
<dbReference type="InterPro" id="IPR002126">
    <property type="entry name" value="Cadherin-like_dom"/>
</dbReference>
<dbReference type="PROSITE" id="PS00232">
    <property type="entry name" value="CADHERIN_1"/>
    <property type="match status" value="4"/>
</dbReference>
<dbReference type="SMART" id="SM00112">
    <property type="entry name" value="CA"/>
    <property type="match status" value="9"/>
</dbReference>
<dbReference type="PANTHER" id="PTHR24027:SF411">
    <property type="entry name" value="CADHERIN DOMAIN-CONTAINING PROTEIN"/>
    <property type="match status" value="1"/>
</dbReference>
<feature type="domain" description="Cadherin" evidence="9">
    <location>
        <begin position="193"/>
        <end position="257"/>
    </location>
</feature>
<keyword evidence="11" id="KW-1185">Reference proteome</keyword>
<dbReference type="Gene3D" id="2.60.40.60">
    <property type="entry name" value="Cadherins"/>
    <property type="match status" value="9"/>
</dbReference>
<evidence type="ECO:0000256" key="5">
    <source>
        <dbReference type="ARBA" id="ARBA00022989"/>
    </source>
</evidence>
<dbReference type="GO" id="GO:0007156">
    <property type="term" value="P:homophilic cell adhesion via plasma membrane adhesion molecules"/>
    <property type="evidence" value="ECO:0007669"/>
    <property type="project" value="InterPro"/>
</dbReference>
<dbReference type="InterPro" id="IPR015919">
    <property type="entry name" value="Cadherin-like_sf"/>
</dbReference>
<feature type="transmembrane region" description="Helical" evidence="8">
    <location>
        <begin position="1135"/>
        <end position="1159"/>
    </location>
</feature>
<evidence type="ECO:0000256" key="1">
    <source>
        <dbReference type="ARBA" id="ARBA00004370"/>
    </source>
</evidence>
<evidence type="ECO:0000256" key="3">
    <source>
        <dbReference type="ARBA" id="ARBA00022737"/>
    </source>
</evidence>
<evidence type="ECO:0000256" key="7">
    <source>
        <dbReference type="PROSITE-ProRule" id="PRU00043"/>
    </source>
</evidence>
<keyword evidence="2 8" id="KW-0812">Transmembrane</keyword>